<protein>
    <submittedName>
        <fullName evidence="4">CBS domain-containing protein</fullName>
    </submittedName>
</protein>
<evidence type="ECO:0000256" key="2">
    <source>
        <dbReference type="PROSITE-ProRule" id="PRU00703"/>
    </source>
</evidence>
<dbReference type="SUPFAM" id="SSF54631">
    <property type="entry name" value="CBS-domain pair"/>
    <property type="match status" value="1"/>
</dbReference>
<feature type="domain" description="CBS" evidence="3">
    <location>
        <begin position="20"/>
        <end position="75"/>
    </location>
</feature>
<evidence type="ECO:0000313" key="5">
    <source>
        <dbReference type="Proteomes" id="UP000641588"/>
    </source>
</evidence>
<dbReference type="Proteomes" id="UP000641588">
    <property type="component" value="Unassembled WGS sequence"/>
</dbReference>
<gene>
    <name evidence="4" type="ORF">GC093_18730</name>
</gene>
<dbReference type="Gene3D" id="3.10.580.10">
    <property type="entry name" value="CBS-domain"/>
    <property type="match status" value="1"/>
</dbReference>
<evidence type="ECO:0000313" key="4">
    <source>
        <dbReference type="EMBL" id="NOU95243.1"/>
    </source>
</evidence>
<keyword evidence="5" id="KW-1185">Reference proteome</keyword>
<dbReference type="EMBL" id="WHOD01000070">
    <property type="protein sequence ID" value="NOU95243.1"/>
    <property type="molecule type" value="Genomic_DNA"/>
</dbReference>
<evidence type="ECO:0000259" key="3">
    <source>
        <dbReference type="PROSITE" id="PS51371"/>
    </source>
</evidence>
<evidence type="ECO:0000256" key="1">
    <source>
        <dbReference type="ARBA" id="ARBA00023122"/>
    </source>
</evidence>
<dbReference type="InterPro" id="IPR051257">
    <property type="entry name" value="Diverse_CBS-Domain"/>
</dbReference>
<dbReference type="InterPro" id="IPR000644">
    <property type="entry name" value="CBS_dom"/>
</dbReference>
<sequence length="155" mass="16658">MTNSSGRESPLNAKKIKEIMTKDCATVTLKDNVYEVAVKMKQEDTGFIPVVDGKKLIGVITDRDLVIRGFAAKKEGSTAVAEVMSSNQITSATPETTVDEAAKLMASQQIRRLPVVENGELVGIVSIGDLAVRSNFEDEAGEALSEISEKDKVTV</sequence>
<dbReference type="AlphaFoldDB" id="A0A972K2T5"/>
<dbReference type="PANTHER" id="PTHR43080">
    <property type="entry name" value="CBS DOMAIN-CONTAINING PROTEIN CBSX3, MITOCHONDRIAL"/>
    <property type="match status" value="1"/>
</dbReference>
<dbReference type="InterPro" id="IPR046342">
    <property type="entry name" value="CBS_dom_sf"/>
</dbReference>
<dbReference type="SMART" id="SM00116">
    <property type="entry name" value="CBS"/>
    <property type="match status" value="2"/>
</dbReference>
<comment type="caution">
    <text evidence="4">The sequence shown here is derived from an EMBL/GenBank/DDBJ whole genome shotgun (WGS) entry which is preliminary data.</text>
</comment>
<dbReference type="Pfam" id="PF00571">
    <property type="entry name" value="CBS"/>
    <property type="match status" value="2"/>
</dbReference>
<dbReference type="PROSITE" id="PS51371">
    <property type="entry name" value="CBS"/>
    <property type="match status" value="2"/>
</dbReference>
<dbReference type="CDD" id="cd04622">
    <property type="entry name" value="CBS_pair_HRP1_like"/>
    <property type="match status" value="1"/>
</dbReference>
<dbReference type="PANTHER" id="PTHR43080:SF2">
    <property type="entry name" value="CBS DOMAIN-CONTAINING PROTEIN"/>
    <property type="match status" value="1"/>
</dbReference>
<reference evidence="4" key="1">
    <citation type="submission" date="2019-10" db="EMBL/GenBank/DDBJ databases">
        <title>Description of Paenibacillus glebae sp. nov.</title>
        <authorList>
            <person name="Carlier A."/>
            <person name="Qi S."/>
        </authorList>
    </citation>
    <scope>NUCLEOTIDE SEQUENCE</scope>
    <source>
        <strain evidence="4">LMG 31456</strain>
    </source>
</reference>
<accession>A0A972K2T5</accession>
<feature type="domain" description="CBS" evidence="3">
    <location>
        <begin position="84"/>
        <end position="140"/>
    </location>
</feature>
<name>A0A972K2T5_9BACL</name>
<organism evidence="4 5">
    <name type="scientific">Paenibacillus foliorum</name>
    <dbReference type="NCBI Taxonomy" id="2654974"/>
    <lineage>
        <taxon>Bacteria</taxon>
        <taxon>Bacillati</taxon>
        <taxon>Bacillota</taxon>
        <taxon>Bacilli</taxon>
        <taxon>Bacillales</taxon>
        <taxon>Paenibacillaceae</taxon>
        <taxon>Paenibacillus</taxon>
    </lineage>
</organism>
<keyword evidence="1 2" id="KW-0129">CBS domain</keyword>
<proteinExistence type="predicted"/>